<dbReference type="InterPro" id="IPR042095">
    <property type="entry name" value="SUMF_sf"/>
</dbReference>
<dbReference type="Proteomes" id="UP000722750">
    <property type="component" value="Unassembled WGS sequence"/>
</dbReference>
<proteinExistence type="predicted"/>
<dbReference type="InterPro" id="IPR016187">
    <property type="entry name" value="CTDL_fold"/>
</dbReference>
<dbReference type="PANTHER" id="PTHR23150:SF19">
    <property type="entry name" value="FORMYLGLYCINE-GENERATING ENZYME"/>
    <property type="match status" value="1"/>
</dbReference>
<dbReference type="GO" id="GO:0016301">
    <property type="term" value="F:kinase activity"/>
    <property type="evidence" value="ECO:0007669"/>
    <property type="project" value="UniProtKB-KW"/>
</dbReference>
<dbReference type="SUPFAM" id="SSF56436">
    <property type="entry name" value="C-type lectin-like"/>
    <property type="match status" value="1"/>
</dbReference>
<reference evidence="2" key="1">
    <citation type="journal article" date="2021" name="ISME J.">
        <title>Fine-scale metabolic discontinuity in a stratified prokaryote microbiome of a Red Sea deep halocline.</title>
        <authorList>
            <person name="Michoud G."/>
            <person name="Ngugi D.K."/>
            <person name="Barozzi A."/>
            <person name="Merlino G."/>
            <person name="Calleja M.L."/>
            <person name="Delgado-Huertas A."/>
            <person name="Moran X.A.G."/>
            <person name="Daffonchio D."/>
        </authorList>
    </citation>
    <scope>NUCLEOTIDE SEQUENCE</scope>
    <source>
        <strain evidence="2">SuakinDeep_MAG55_1</strain>
    </source>
</reference>
<evidence type="ECO:0000313" key="3">
    <source>
        <dbReference type="Proteomes" id="UP000722750"/>
    </source>
</evidence>
<sequence>MSNQTEEKAITNKKDSSVMVYVPEGTFLMGVEKDSVRVDAFYIDKYPITNNQYRKFMEETNYDEPAFWKDKRFNNTNQPVVGVNWEDAVAYANWAGKRLPEEKEWEKASRGTDGREYPWGNGKPDQSLAVFDLDISIGAPTNVGTHQSGASPYGCYDMSGNVWEWCQEWYTEGKYRVVRGGSWINHMTILNCAYRSCSVPIGKDNNVGFRCVKSIT</sequence>
<dbReference type="GO" id="GO:0120147">
    <property type="term" value="F:formylglycine-generating oxidase activity"/>
    <property type="evidence" value="ECO:0007669"/>
    <property type="project" value="TreeGrafter"/>
</dbReference>
<evidence type="ECO:0000313" key="2">
    <source>
        <dbReference type="EMBL" id="MBS1257855.1"/>
    </source>
</evidence>
<dbReference type="PANTHER" id="PTHR23150">
    <property type="entry name" value="SULFATASE MODIFYING FACTOR 1, 2"/>
    <property type="match status" value="1"/>
</dbReference>
<protein>
    <submittedName>
        <fullName evidence="2">Serine/threonine-protein kinase Pkn1</fullName>
    </submittedName>
</protein>
<keyword evidence="2" id="KW-0418">Kinase</keyword>
<dbReference type="InterPro" id="IPR005532">
    <property type="entry name" value="SUMF_dom"/>
</dbReference>
<accession>A0A941W1E9</accession>
<organism evidence="2 3">
    <name type="scientific">Candidatus Scalindua arabica</name>
    <dbReference type="NCBI Taxonomy" id="1127984"/>
    <lineage>
        <taxon>Bacteria</taxon>
        <taxon>Pseudomonadati</taxon>
        <taxon>Planctomycetota</taxon>
        <taxon>Candidatus Brocadiia</taxon>
        <taxon>Candidatus Brocadiales</taxon>
        <taxon>Candidatus Scalinduaceae</taxon>
        <taxon>Candidatus Scalindua</taxon>
    </lineage>
</organism>
<name>A0A941W1E9_9BACT</name>
<dbReference type="Gene3D" id="3.90.1580.10">
    <property type="entry name" value="paralog of FGE (formylglycine-generating enzyme)"/>
    <property type="match status" value="1"/>
</dbReference>
<dbReference type="EMBL" id="JAANXD010000040">
    <property type="protein sequence ID" value="MBS1257855.1"/>
    <property type="molecule type" value="Genomic_DNA"/>
</dbReference>
<dbReference type="Pfam" id="PF03781">
    <property type="entry name" value="FGE-sulfatase"/>
    <property type="match status" value="1"/>
</dbReference>
<keyword evidence="2" id="KW-0808">Transferase</keyword>
<dbReference type="AlphaFoldDB" id="A0A941W1E9"/>
<dbReference type="InterPro" id="IPR051043">
    <property type="entry name" value="Sulfatase_Mod_Factor_Kinase"/>
</dbReference>
<feature type="domain" description="Sulfatase-modifying factor enzyme-like" evidence="1">
    <location>
        <begin position="19"/>
        <end position="213"/>
    </location>
</feature>
<comment type="caution">
    <text evidence="2">The sequence shown here is derived from an EMBL/GenBank/DDBJ whole genome shotgun (WGS) entry which is preliminary data.</text>
</comment>
<evidence type="ECO:0000259" key="1">
    <source>
        <dbReference type="Pfam" id="PF03781"/>
    </source>
</evidence>
<gene>
    <name evidence="2" type="ORF">MAG551_00908</name>
</gene>